<dbReference type="InterPro" id="IPR000787">
    <property type="entry name" value="Peptidase_M29"/>
</dbReference>
<comment type="similarity">
    <text evidence="4">Belongs to the peptidase M29 family.</text>
</comment>
<dbReference type="Gene3D" id="3.40.1830.10">
    <property type="entry name" value="Thermophilic metalloprotease (M29)"/>
    <property type="match status" value="1"/>
</dbReference>
<evidence type="ECO:0000256" key="6">
    <source>
        <dbReference type="ARBA" id="ARBA00022670"/>
    </source>
</evidence>
<dbReference type="AlphaFoldDB" id="A0A1I3CRI1"/>
<proteinExistence type="inferred from homology"/>
<dbReference type="GO" id="GO:0004177">
    <property type="term" value="F:aminopeptidase activity"/>
    <property type="evidence" value="ECO:0007669"/>
    <property type="project" value="UniProtKB-KW"/>
</dbReference>
<dbReference type="EMBL" id="FOQE01000021">
    <property type="protein sequence ID" value="SFH76879.1"/>
    <property type="molecule type" value="Genomic_DNA"/>
</dbReference>
<comment type="cofactor">
    <cofactor evidence="3">
        <name>Zn(2+)</name>
        <dbReference type="ChEBI" id="CHEBI:29105"/>
    </cofactor>
</comment>
<evidence type="ECO:0000313" key="11">
    <source>
        <dbReference type="Proteomes" id="UP000198668"/>
    </source>
</evidence>
<comment type="cofactor">
    <cofactor evidence="2">
        <name>Mg(2+)</name>
        <dbReference type="ChEBI" id="CHEBI:18420"/>
    </cofactor>
</comment>
<dbReference type="RefSeq" id="WP_092092687.1">
    <property type="nucleotide sequence ID" value="NZ_FOQE01000021.1"/>
</dbReference>
<dbReference type="Proteomes" id="UP000198668">
    <property type="component" value="Unassembled WGS sequence"/>
</dbReference>
<dbReference type="PANTHER" id="PTHR34448:SF3">
    <property type="entry name" value="AMINOPEPTIDASE AMPS"/>
    <property type="match status" value="1"/>
</dbReference>
<keyword evidence="7" id="KW-0479">Metal-binding</keyword>
<dbReference type="SUPFAM" id="SSF144052">
    <property type="entry name" value="Thermophilic metalloprotease-like"/>
    <property type="match status" value="1"/>
</dbReference>
<dbReference type="GO" id="GO:0046872">
    <property type="term" value="F:metal ion binding"/>
    <property type="evidence" value="ECO:0007669"/>
    <property type="project" value="UniProtKB-KW"/>
</dbReference>
<comment type="cofactor">
    <cofactor evidence="1">
        <name>Co(2+)</name>
        <dbReference type="ChEBI" id="CHEBI:48828"/>
    </cofactor>
</comment>
<name>A0A1I3CRI1_9LACT</name>
<dbReference type="OrthoDB" id="9803993at2"/>
<evidence type="ECO:0000256" key="4">
    <source>
        <dbReference type="ARBA" id="ARBA00008236"/>
    </source>
</evidence>
<accession>A0A1I3CRI1</accession>
<reference evidence="10 11" key="1">
    <citation type="submission" date="2016-10" db="EMBL/GenBank/DDBJ databases">
        <authorList>
            <person name="de Groot N.N."/>
        </authorList>
    </citation>
    <scope>NUCLEOTIDE SEQUENCE [LARGE SCALE GENOMIC DNA]</scope>
    <source>
        <strain evidence="10 11">DSM 27630</strain>
    </source>
</reference>
<evidence type="ECO:0000256" key="3">
    <source>
        <dbReference type="ARBA" id="ARBA00001947"/>
    </source>
</evidence>
<keyword evidence="6" id="KW-0645">Protease</keyword>
<dbReference type="InterPro" id="IPR052170">
    <property type="entry name" value="M29_Exopeptidase"/>
</dbReference>
<keyword evidence="8" id="KW-0378">Hydrolase</keyword>
<sequence>MVLPNFEENLKKYAHLIAKTGVNVQEGHTVLLSVDVDQAPLARLVVEEAYALGATEVVVQWADDITNRSRMQHTPAERLTAIPQYKVDESVYFLEKGASRISLRSSDPDALAGIDPEKIAAYQSAFGKAMIEQRKATQANKVSWTVVAAASPKWAAKVFPDLKTSEEQVDALWDAIFKAVHIYDEDPVATWKKKDVTLETKADELNAQQFDALHYTAPGTDLTVGLPKGHHWEGAGSLNARGERFMANMPTEEVFTAPDANRVDGVVRSTKPLSYAGTTILDMEFTFKDGKVVRVTAAQGEETIQRLVDTDDGSCRLGEAALVPNQSPISQSGLTFFNTLYDENASNHLALGSGYAFNINGGTEMSEEELIEHGLNRSAVHVDFMIGSDKMDVDGIKADGTVVPIFRNGEWA</sequence>
<gene>
    <name evidence="10" type="ORF">SAMN04489868_12129</name>
</gene>
<dbReference type="PRINTS" id="PR00919">
    <property type="entry name" value="THERMOPTASE"/>
</dbReference>
<evidence type="ECO:0000256" key="8">
    <source>
        <dbReference type="ARBA" id="ARBA00022801"/>
    </source>
</evidence>
<keyword evidence="11" id="KW-1185">Reference proteome</keyword>
<dbReference type="GO" id="GO:0008237">
    <property type="term" value="F:metallopeptidase activity"/>
    <property type="evidence" value="ECO:0007669"/>
    <property type="project" value="UniProtKB-KW"/>
</dbReference>
<keyword evidence="5 10" id="KW-0031">Aminopeptidase</keyword>
<dbReference type="PANTHER" id="PTHR34448">
    <property type="entry name" value="AMINOPEPTIDASE"/>
    <property type="match status" value="1"/>
</dbReference>
<dbReference type="Pfam" id="PF02073">
    <property type="entry name" value="Peptidase_M29"/>
    <property type="match status" value="1"/>
</dbReference>
<organism evidence="10 11">
    <name type="scientific">Pisciglobus halotolerans</name>
    <dbReference type="NCBI Taxonomy" id="745365"/>
    <lineage>
        <taxon>Bacteria</taxon>
        <taxon>Bacillati</taxon>
        <taxon>Bacillota</taxon>
        <taxon>Bacilli</taxon>
        <taxon>Lactobacillales</taxon>
        <taxon>Carnobacteriaceae</taxon>
    </lineage>
</organism>
<protein>
    <submittedName>
        <fullName evidence="10">Leucyl aminopeptidase (Aminopeptidase T)</fullName>
    </submittedName>
</protein>
<evidence type="ECO:0000256" key="5">
    <source>
        <dbReference type="ARBA" id="ARBA00022438"/>
    </source>
</evidence>
<evidence type="ECO:0000313" key="10">
    <source>
        <dbReference type="EMBL" id="SFH76879.1"/>
    </source>
</evidence>
<evidence type="ECO:0000256" key="9">
    <source>
        <dbReference type="ARBA" id="ARBA00023049"/>
    </source>
</evidence>
<evidence type="ECO:0000256" key="7">
    <source>
        <dbReference type="ARBA" id="ARBA00022723"/>
    </source>
</evidence>
<keyword evidence="9" id="KW-0482">Metalloprotease</keyword>
<dbReference type="GO" id="GO:0006508">
    <property type="term" value="P:proteolysis"/>
    <property type="evidence" value="ECO:0007669"/>
    <property type="project" value="UniProtKB-KW"/>
</dbReference>
<evidence type="ECO:0000256" key="2">
    <source>
        <dbReference type="ARBA" id="ARBA00001946"/>
    </source>
</evidence>
<evidence type="ECO:0000256" key="1">
    <source>
        <dbReference type="ARBA" id="ARBA00001941"/>
    </source>
</evidence>
<dbReference type="InterPro" id="IPR035097">
    <property type="entry name" value="M29_N-terminal"/>
</dbReference>